<dbReference type="AlphaFoldDB" id="A0A1F6FGQ2"/>
<feature type="domain" description="Bacterial Ig-like" evidence="4">
    <location>
        <begin position="380"/>
        <end position="448"/>
    </location>
</feature>
<evidence type="ECO:0000256" key="3">
    <source>
        <dbReference type="SAM" id="SignalP"/>
    </source>
</evidence>
<dbReference type="Proteomes" id="UP000177325">
    <property type="component" value="Unassembled WGS sequence"/>
</dbReference>
<proteinExistence type="predicted"/>
<reference evidence="5 6" key="1">
    <citation type="journal article" date="2016" name="Nat. Commun.">
        <title>Thousands of microbial genomes shed light on interconnected biogeochemical processes in an aquifer system.</title>
        <authorList>
            <person name="Anantharaman K."/>
            <person name="Brown C.T."/>
            <person name="Hug L.A."/>
            <person name="Sharon I."/>
            <person name="Castelle C.J."/>
            <person name="Probst A.J."/>
            <person name="Thomas B.C."/>
            <person name="Singh A."/>
            <person name="Wilkins M.J."/>
            <person name="Karaoz U."/>
            <person name="Brodie E.L."/>
            <person name="Williams K.H."/>
            <person name="Hubbard S.S."/>
            <person name="Banfield J.F."/>
        </authorList>
    </citation>
    <scope>NUCLEOTIDE SEQUENCE [LARGE SCALE GENOMIC DNA]</scope>
</reference>
<dbReference type="Pfam" id="PF19077">
    <property type="entry name" value="Big_13"/>
    <property type="match status" value="1"/>
</dbReference>
<keyword evidence="1" id="KW-0175">Coiled coil</keyword>
<gene>
    <name evidence="5" type="ORF">A3G90_03100</name>
</gene>
<evidence type="ECO:0000256" key="1">
    <source>
        <dbReference type="SAM" id="Coils"/>
    </source>
</evidence>
<feature type="chain" id="PRO_5009524328" description="Bacterial Ig-like domain-containing protein" evidence="3">
    <location>
        <begin position="26"/>
        <end position="576"/>
    </location>
</feature>
<keyword evidence="3" id="KW-0732">Signal</keyword>
<sequence length="576" mass="61840">MTLKLNTILVGVFLIFFLAPLTSLAATLSLSPSTGVYTTGSTFTVRAVVNTQGKPVNAAEGTIKFNPAEVTVVSVNRSGSIFNLWVTEPTFSNSAGTISFSGGMPSGYTGSAGTIFSITFKTTNASAAKVNFTNGSVLANDGMGTNVLSSMNGGSYTISAASVTPTPEVVEYVAPANTPGAPVIESSTHPNSEGWYTSKTATLSWNLPAGVTEVRTLLDDNANSIPTRVYEDPISTITIEDLDEGVQYFHLQFRNEDGWGKVSHYRLAVDTEKPTKFDIALAEDADGANPAQTLLLTAEDAASKIARYVVKIDNSDAYDFIDSEDTDRLVLPQLTPGYHSVIIEAVDEAGNGLISSFSFTIESFDKPVFTEYPSEINEEVIPVFRGLTRANAAVEVTIQKIGAEPVVYSVTADEAGVFTVIPSGTFSLGVYELTARATDTFGAQSEPSDTIKIAVQQPGYIQIGSFLVNILSVIIPLVAMTLLLVLASWFMLLYLRRFRSKVRVESHEAVAIVFKEFASLRAVLAEKQLALSESRKTKKLTKAEENTFATLNEALQAAENNIQKEVGDVEGLVDKK</sequence>
<dbReference type="CDD" id="cd08547">
    <property type="entry name" value="Type_II_cohesin"/>
    <property type="match status" value="1"/>
</dbReference>
<dbReference type="InterPro" id="IPR013783">
    <property type="entry name" value="Ig-like_fold"/>
</dbReference>
<dbReference type="InterPro" id="IPR008965">
    <property type="entry name" value="CBM2/CBM3_carb-bd_dom_sf"/>
</dbReference>
<evidence type="ECO:0000313" key="6">
    <source>
        <dbReference type="Proteomes" id="UP000177325"/>
    </source>
</evidence>
<evidence type="ECO:0000256" key="2">
    <source>
        <dbReference type="SAM" id="Phobius"/>
    </source>
</evidence>
<keyword evidence="2" id="KW-0472">Membrane</keyword>
<protein>
    <recommendedName>
        <fullName evidence="4">Bacterial Ig-like domain-containing protein</fullName>
    </recommendedName>
</protein>
<evidence type="ECO:0000259" key="4">
    <source>
        <dbReference type="Pfam" id="PF19077"/>
    </source>
</evidence>
<organism evidence="5 6">
    <name type="scientific">Candidatus Kaiserbacteria bacterium RIFCSPLOWO2_12_FULL_45_26</name>
    <dbReference type="NCBI Taxonomy" id="1798525"/>
    <lineage>
        <taxon>Bacteria</taxon>
        <taxon>Candidatus Kaiseribacteriota</taxon>
    </lineage>
</organism>
<name>A0A1F6FGQ2_9BACT</name>
<dbReference type="InterPro" id="IPR044016">
    <property type="entry name" value="Big_13"/>
</dbReference>
<dbReference type="GO" id="GO:0030246">
    <property type="term" value="F:carbohydrate binding"/>
    <property type="evidence" value="ECO:0007669"/>
    <property type="project" value="InterPro"/>
</dbReference>
<feature type="coiled-coil region" evidence="1">
    <location>
        <begin position="541"/>
        <end position="575"/>
    </location>
</feature>
<dbReference type="Gene3D" id="2.60.40.10">
    <property type="entry name" value="Immunoglobulins"/>
    <property type="match status" value="1"/>
</dbReference>
<dbReference type="Gene3D" id="2.60.40.680">
    <property type="match status" value="1"/>
</dbReference>
<keyword evidence="2" id="KW-1133">Transmembrane helix</keyword>
<dbReference type="STRING" id="1798525.A3G90_03100"/>
<keyword evidence="2" id="KW-0812">Transmembrane</keyword>
<feature type="signal peptide" evidence="3">
    <location>
        <begin position="1"/>
        <end position="25"/>
    </location>
</feature>
<evidence type="ECO:0000313" key="5">
    <source>
        <dbReference type="EMBL" id="OGG85025.1"/>
    </source>
</evidence>
<dbReference type="EMBL" id="MFMM01000001">
    <property type="protein sequence ID" value="OGG85025.1"/>
    <property type="molecule type" value="Genomic_DNA"/>
</dbReference>
<comment type="caution">
    <text evidence="5">The sequence shown here is derived from an EMBL/GenBank/DDBJ whole genome shotgun (WGS) entry which is preliminary data.</text>
</comment>
<dbReference type="SUPFAM" id="SSF49384">
    <property type="entry name" value="Carbohydrate-binding domain"/>
    <property type="match status" value="1"/>
</dbReference>
<accession>A0A1F6FGQ2</accession>
<feature type="transmembrane region" description="Helical" evidence="2">
    <location>
        <begin position="466"/>
        <end position="495"/>
    </location>
</feature>